<evidence type="ECO:0000256" key="2">
    <source>
        <dbReference type="ARBA" id="ARBA00022525"/>
    </source>
</evidence>
<feature type="domain" description="Ig-like" evidence="7">
    <location>
        <begin position="1203"/>
        <end position="1270"/>
    </location>
</feature>
<evidence type="ECO:0000256" key="5">
    <source>
        <dbReference type="SAM" id="MobiDB-lite"/>
    </source>
</evidence>
<feature type="domain" description="Carbohydrate-binding module family 96" evidence="8">
    <location>
        <begin position="213"/>
        <end position="353"/>
    </location>
</feature>
<feature type="region of interest" description="Disordered" evidence="5">
    <location>
        <begin position="1366"/>
        <end position="1389"/>
    </location>
</feature>
<dbReference type="Pfam" id="PF05426">
    <property type="entry name" value="Alginate_lyase"/>
    <property type="match status" value="1"/>
</dbReference>
<dbReference type="GO" id="GO:0016829">
    <property type="term" value="F:lyase activity"/>
    <property type="evidence" value="ECO:0007669"/>
    <property type="project" value="UniProtKB-KW"/>
</dbReference>
<evidence type="ECO:0000256" key="3">
    <source>
        <dbReference type="ARBA" id="ARBA00022729"/>
    </source>
</evidence>
<dbReference type="Pfam" id="PF07523">
    <property type="entry name" value="Big_3"/>
    <property type="match status" value="1"/>
</dbReference>
<dbReference type="GO" id="GO:0005576">
    <property type="term" value="C:extracellular region"/>
    <property type="evidence" value="ECO:0007669"/>
    <property type="project" value="UniProtKB-SubCell"/>
</dbReference>
<reference evidence="9" key="1">
    <citation type="submission" date="2024-04" db="EMBL/GenBank/DDBJ databases">
        <authorList>
            <person name="Roder T."/>
            <person name="Oberhansli S."/>
            <person name="Kreuzer M."/>
        </authorList>
    </citation>
    <scope>NUCLEOTIDE SEQUENCE</scope>
    <source>
        <strain evidence="9">LWS13-1.2</strain>
    </source>
</reference>
<feature type="domain" description="Alginate lyase" evidence="6">
    <location>
        <begin position="715"/>
        <end position="916"/>
    </location>
</feature>
<dbReference type="Gene3D" id="1.50.10.100">
    <property type="entry name" value="Chondroitin AC/alginate lyase"/>
    <property type="match status" value="1"/>
</dbReference>
<dbReference type="Pfam" id="PF24517">
    <property type="entry name" value="CBM96"/>
    <property type="match status" value="2"/>
</dbReference>
<dbReference type="SUPFAM" id="SSF48230">
    <property type="entry name" value="Chondroitin AC/alginate lyase"/>
    <property type="match status" value="1"/>
</dbReference>
<dbReference type="InterPro" id="IPR055372">
    <property type="entry name" value="CBM96"/>
</dbReference>
<dbReference type="InterPro" id="IPR013783">
    <property type="entry name" value="Ig-like_fold"/>
</dbReference>
<evidence type="ECO:0000259" key="6">
    <source>
        <dbReference type="Pfam" id="PF05426"/>
    </source>
</evidence>
<protein>
    <submittedName>
        <fullName evidence="9">DNRLRE domain-containing protein</fullName>
    </submittedName>
</protein>
<dbReference type="EMBL" id="CP151632">
    <property type="protein sequence ID" value="WZO35106.1"/>
    <property type="molecule type" value="Genomic_DNA"/>
</dbReference>
<dbReference type="NCBIfam" id="NF033679">
    <property type="entry name" value="DNRLRE_dom"/>
    <property type="match status" value="2"/>
</dbReference>
<keyword evidence="2" id="KW-0964">Secreted</keyword>
<dbReference type="InterPro" id="IPR008397">
    <property type="entry name" value="Alginate_lyase_dom"/>
</dbReference>
<feature type="domain" description="Carbohydrate-binding module family 96" evidence="8">
    <location>
        <begin position="41"/>
        <end position="193"/>
    </location>
</feature>
<dbReference type="RefSeq" id="WP_349425944.1">
    <property type="nucleotide sequence ID" value="NZ_CP151632.1"/>
</dbReference>
<keyword evidence="3" id="KW-0732">Signal</keyword>
<dbReference type="GO" id="GO:0005975">
    <property type="term" value="P:carbohydrate metabolic process"/>
    <property type="evidence" value="ECO:0007669"/>
    <property type="project" value="UniProtKB-ARBA"/>
</dbReference>
<organism evidence="9">
    <name type="scientific">Microbacterium sp. LWS13-1.2</name>
    <dbReference type="NCBI Taxonomy" id="3135264"/>
    <lineage>
        <taxon>Bacteria</taxon>
        <taxon>Bacillati</taxon>
        <taxon>Actinomycetota</taxon>
        <taxon>Actinomycetes</taxon>
        <taxon>Micrococcales</taxon>
        <taxon>Microbacteriaceae</taxon>
        <taxon>Microbacterium</taxon>
    </lineage>
</organism>
<dbReference type="InterPro" id="IPR022038">
    <property type="entry name" value="Ig-like_bact"/>
</dbReference>
<sequence length="1389" mass="147345">MATAPGAAAHAARRLIAVAATLLLLASGVVVGSAETSNAATVTSVVIDEALVRQSNPTTTYGDTETLIVRNDVESYIRLDLTKIQAEDLASVQLNLHKTNSANKIVISQASEYVTEAGVETSTTWNESNLTWAGKPLDLAGTRSVTVDAPAGVVGLTVTATSLITEAKARGAEALTLHLTTTGTVGTDVYSTRAADATLRPVVDVVYGIAEQMIKDNAWVRITAPDTNYGTAQNLVVGKGGHTYIRLDISQLDPATLNSVVLNFTKYNNGANIIATRASEFTSSVGIASTTPWAETSVTYNARPLDVPNSPVIITAVPNGTSGVALDIAPLVQAAKAEDADAVTVHLTTDRVEDQLISGTDIYSTRATNPMYTPWVKVTRTTDEAPVDYPVAQRFGDYPANGRAAQDVVRISNANGLYLQADDQTGRVTLTADKAVATSFAIYGYDYTASEYQGTGGGQQTTYALRSLSNGKFLTIQNYSGGKGRPYYAKSDSNYVVAATADAVRWNERFSIKSYPESGRYTISSHLNALRDGAEASTFPLRVTDAGAHVRPGDFATHYLAFESVDAANLLEVQQRVTGTSAQLSWVPVNDDPDASHYIVEGATVSHVDGLMTATVGNLTAGSHELTVIYSGGEEPVEDVIEVRVFNHPGVSLTTKQLDSMREHVAAKEEPWYSDYLRMKNTVPNSIASLDFNVVAHAGVGRGSPEGSGNIRDYEWASAAAYFHALQWVITGDVRHADKVVEILNAWSGTLTQIDGRDQILGAGLGTLKLINAAEIVRYYDGGYPGYSDADFAAFQSLMLDVVYPVIQDAGAPMNANGNWDGAAMVTVEAIGVVTDNATIYDEAVAMYESPFINGSIENYVTDWGQTAESARDQAHAMLGLGLLGDFSAIAYNQGLNLWERDDNKLARAFNWVAEYNLFRGEGTLRAEPVPNVFGRTDANAYWDEMEEQAILRGQSRPIFETALAYYSTVDGVDVTWMKRAAEAMRPEGFIHFDNLNFSTLTSYNGAPTEAAAPYFQLRTMLTPWYQRTWSEVTRWGSVPQSSRALTDGGVLPAEYTTETLASYFAVGADGTVAVGSRHAEAPFFRLVTNDDGTSSIQEVATGRFLGVTPTVVNGENVITASALVVGDAEKFVLRSTGVGRSYLVHGGRLVKIAIDGSVDAPRDATLSLRLSTKPETVSTATTPENALLFSYDVRNEVDRAGVQAHDSILVAGDSWNPVANVDSATNYQGTPVEDLSTVQTTGTVDPSTAGQYAVTYHSGTATKAVTVTVVAATTPSVSMISRGGTVSRAVPVKVAGTADAGNSGWSAAGAIVHVELRDGAGAVVASQNAAVTDGTWATAFSLASTPGGAYVIAAVASSRSGGDATATSGLKLKVPGPTTAPWRHAAVQ</sequence>
<dbReference type="GO" id="GO:0042597">
    <property type="term" value="C:periplasmic space"/>
    <property type="evidence" value="ECO:0007669"/>
    <property type="project" value="InterPro"/>
</dbReference>
<evidence type="ECO:0000259" key="8">
    <source>
        <dbReference type="Pfam" id="PF24517"/>
    </source>
</evidence>
<keyword evidence="4" id="KW-0456">Lyase</keyword>
<evidence type="ECO:0000313" key="9">
    <source>
        <dbReference type="EMBL" id="WZO35106.1"/>
    </source>
</evidence>
<evidence type="ECO:0000256" key="4">
    <source>
        <dbReference type="ARBA" id="ARBA00023239"/>
    </source>
</evidence>
<dbReference type="InterPro" id="IPR008929">
    <property type="entry name" value="Chondroitin_lyas"/>
</dbReference>
<comment type="subcellular location">
    <subcellularLocation>
        <location evidence="1">Secreted</location>
    </subcellularLocation>
</comment>
<evidence type="ECO:0000259" key="7">
    <source>
        <dbReference type="Pfam" id="PF07523"/>
    </source>
</evidence>
<evidence type="ECO:0000256" key="1">
    <source>
        <dbReference type="ARBA" id="ARBA00004613"/>
    </source>
</evidence>
<gene>
    <name evidence="9" type="ORF">MRBLWS13_002784</name>
</gene>
<dbReference type="Gene3D" id="2.60.40.10">
    <property type="entry name" value="Immunoglobulins"/>
    <property type="match status" value="1"/>
</dbReference>
<proteinExistence type="predicted"/>
<accession>A0AAU6SE26</accession>
<name>A0AAU6SE26_9MICO</name>